<comment type="caution">
    <text evidence="7">The sequence shown here is derived from an EMBL/GenBank/DDBJ whole genome shotgun (WGS) entry which is preliminary data.</text>
</comment>
<feature type="transmembrane region" description="Helical" evidence="5">
    <location>
        <begin position="75"/>
        <end position="96"/>
    </location>
</feature>
<protein>
    <submittedName>
        <fullName evidence="7">Aromatic acid exporter family protein</fullName>
    </submittedName>
</protein>
<dbReference type="InterPro" id="IPR049453">
    <property type="entry name" value="Memb_transporter_dom"/>
</dbReference>
<keyword evidence="3 5" id="KW-1133">Transmembrane helix</keyword>
<evidence type="ECO:0000313" key="8">
    <source>
        <dbReference type="Proteomes" id="UP001595872"/>
    </source>
</evidence>
<feature type="domain" description="Integral membrane bound transporter" evidence="6">
    <location>
        <begin position="42"/>
        <end position="163"/>
    </location>
</feature>
<feature type="transmembrane region" description="Helical" evidence="5">
    <location>
        <begin position="102"/>
        <end position="120"/>
    </location>
</feature>
<sequence>MGRSPQVWGRRLFDLGTLRFSAMVEGVWPVLQQTAAVSASWLIAARWAGHPQPVFAPIATAVALNARRGDRGTNAIRLLVGVAVGLLTAEASQWAWGAPKHLLAVLATAVFVSLMVARALTSQRIVMAQAAASAVIAVVTGAPHAGLNRMVDAAIGVAVALLVSQLLLPAEPLSTLRRVEQEAIGRLADTVRLVADAIDRSDETRTRRALAEMEEAVARLADLTDVRGSSTRAAKRSLQHRRRLAAVRREVRHAHRLQLLSLSCLSLVRTVLIPPAEDRPVAHAVPRRLQEVLTTLAALDGTAERRAAEQVLDLVRATAVATRRRPRTLDAIGATLRLTAVDVLIFAGRDQTDADRIVREAWERATAEPDEPGDAAPEG</sequence>
<keyword evidence="8" id="KW-1185">Reference proteome</keyword>
<evidence type="ECO:0000259" key="6">
    <source>
        <dbReference type="Pfam" id="PF13515"/>
    </source>
</evidence>
<organism evidence="7 8">
    <name type="scientific">Actinomadura gamaensis</name>
    <dbReference type="NCBI Taxonomy" id="1763541"/>
    <lineage>
        <taxon>Bacteria</taxon>
        <taxon>Bacillati</taxon>
        <taxon>Actinomycetota</taxon>
        <taxon>Actinomycetes</taxon>
        <taxon>Streptosporangiales</taxon>
        <taxon>Thermomonosporaceae</taxon>
        <taxon>Actinomadura</taxon>
    </lineage>
</organism>
<evidence type="ECO:0000256" key="4">
    <source>
        <dbReference type="ARBA" id="ARBA00023136"/>
    </source>
</evidence>
<gene>
    <name evidence="7" type="ORF">ACFPCY_20380</name>
</gene>
<name>A0ABV9TZR8_9ACTN</name>
<feature type="transmembrane region" description="Helical" evidence="5">
    <location>
        <begin position="125"/>
        <end position="144"/>
    </location>
</feature>
<dbReference type="EMBL" id="JBHSIT010000005">
    <property type="protein sequence ID" value="MFC4909692.1"/>
    <property type="molecule type" value="Genomic_DNA"/>
</dbReference>
<dbReference type="Pfam" id="PF13515">
    <property type="entry name" value="FUSC_2"/>
    <property type="match status" value="1"/>
</dbReference>
<accession>A0ABV9TZR8</accession>
<proteinExistence type="predicted"/>
<keyword evidence="4 5" id="KW-0472">Membrane</keyword>
<evidence type="ECO:0000256" key="5">
    <source>
        <dbReference type="SAM" id="Phobius"/>
    </source>
</evidence>
<evidence type="ECO:0000256" key="1">
    <source>
        <dbReference type="ARBA" id="ARBA00004141"/>
    </source>
</evidence>
<reference evidence="8" key="1">
    <citation type="journal article" date="2019" name="Int. J. Syst. Evol. Microbiol.">
        <title>The Global Catalogue of Microorganisms (GCM) 10K type strain sequencing project: providing services to taxonomists for standard genome sequencing and annotation.</title>
        <authorList>
            <consortium name="The Broad Institute Genomics Platform"/>
            <consortium name="The Broad Institute Genome Sequencing Center for Infectious Disease"/>
            <person name="Wu L."/>
            <person name="Ma J."/>
        </authorList>
    </citation>
    <scope>NUCLEOTIDE SEQUENCE [LARGE SCALE GENOMIC DNA]</scope>
    <source>
        <strain evidence="8">KLKA75</strain>
    </source>
</reference>
<evidence type="ECO:0000256" key="2">
    <source>
        <dbReference type="ARBA" id="ARBA00022692"/>
    </source>
</evidence>
<evidence type="ECO:0000313" key="7">
    <source>
        <dbReference type="EMBL" id="MFC4909692.1"/>
    </source>
</evidence>
<dbReference type="Proteomes" id="UP001595872">
    <property type="component" value="Unassembled WGS sequence"/>
</dbReference>
<comment type="subcellular location">
    <subcellularLocation>
        <location evidence="1">Membrane</location>
        <topology evidence="1">Multi-pass membrane protein</topology>
    </subcellularLocation>
</comment>
<dbReference type="RefSeq" id="WP_378257385.1">
    <property type="nucleotide sequence ID" value="NZ_JBHSIT010000005.1"/>
</dbReference>
<keyword evidence="2 5" id="KW-0812">Transmembrane</keyword>
<evidence type="ECO:0000256" key="3">
    <source>
        <dbReference type="ARBA" id="ARBA00022989"/>
    </source>
</evidence>